<dbReference type="PANTHER" id="PTHR34352:SF1">
    <property type="entry name" value="PROTEIN YHFA"/>
    <property type="match status" value="1"/>
</dbReference>
<evidence type="ECO:0000256" key="1">
    <source>
        <dbReference type="SAM" id="Phobius"/>
    </source>
</evidence>
<proteinExistence type="predicted"/>
<dbReference type="Gene3D" id="3.30.300.20">
    <property type="match status" value="1"/>
</dbReference>
<keyword evidence="1" id="KW-0812">Transmembrane</keyword>
<sequence length="141" mass="15004">MAVQATLGSGASFAIETSSGHSITLDLDREHGGANIGPSPMEVILVGLAGCVGMSMMSLLAKRQQITAYKISVRGERAASHPQVFKHITVEHIFTGHNIQSAKVQRALELTEERYCGASAMLDKTATISHTIQIIEADSLS</sequence>
<name>A0A4P6K5Y5_KTERU</name>
<dbReference type="InterPro" id="IPR015946">
    <property type="entry name" value="KH_dom-like_a/b"/>
</dbReference>
<accession>A0A4P6K5Y5</accession>
<dbReference type="Proteomes" id="UP000290365">
    <property type="component" value="Chromosome"/>
</dbReference>
<evidence type="ECO:0000313" key="3">
    <source>
        <dbReference type="Proteomes" id="UP000290365"/>
    </source>
</evidence>
<keyword evidence="1" id="KW-1133">Transmembrane helix</keyword>
<dbReference type="Pfam" id="PF02566">
    <property type="entry name" value="OsmC"/>
    <property type="match status" value="1"/>
</dbReference>
<keyword evidence="1" id="KW-0472">Membrane</keyword>
<dbReference type="InterPro" id="IPR036102">
    <property type="entry name" value="OsmC/Ohrsf"/>
</dbReference>
<feature type="transmembrane region" description="Helical" evidence="1">
    <location>
        <begin position="43"/>
        <end position="61"/>
    </location>
</feature>
<evidence type="ECO:0000313" key="2">
    <source>
        <dbReference type="EMBL" id="QBD83797.1"/>
    </source>
</evidence>
<dbReference type="PANTHER" id="PTHR34352">
    <property type="entry name" value="PROTEIN YHFA"/>
    <property type="match status" value="1"/>
</dbReference>
<protein>
    <submittedName>
        <fullName evidence="2">OsmC family peroxiredoxin</fullName>
    </submittedName>
</protein>
<dbReference type="EMBL" id="CP035758">
    <property type="protein sequence ID" value="QBD83797.1"/>
    <property type="molecule type" value="Genomic_DNA"/>
</dbReference>
<keyword evidence="3" id="KW-1185">Reference proteome</keyword>
<dbReference type="AlphaFoldDB" id="A0A4P6K5Y5"/>
<gene>
    <name evidence="2" type="ORF">EPA93_46575</name>
</gene>
<dbReference type="SUPFAM" id="SSF82784">
    <property type="entry name" value="OsmC-like"/>
    <property type="match status" value="1"/>
</dbReference>
<dbReference type="KEGG" id="kbs:EPA93_46575"/>
<dbReference type="InterPro" id="IPR003718">
    <property type="entry name" value="OsmC/Ohr_fam"/>
</dbReference>
<reference evidence="2 3" key="1">
    <citation type="submission" date="2019-01" db="EMBL/GenBank/DDBJ databases">
        <title>Ktedonosporobacter rubrisoli SCAWS-G2.</title>
        <authorList>
            <person name="Huang Y."/>
            <person name="Yan B."/>
        </authorList>
    </citation>
    <scope>NUCLEOTIDE SEQUENCE [LARGE SCALE GENOMIC DNA]</scope>
    <source>
        <strain evidence="2 3">SCAWS-G2</strain>
    </source>
</reference>
<dbReference type="OrthoDB" id="9804010at2"/>
<organism evidence="2 3">
    <name type="scientific">Ktedonosporobacter rubrisoli</name>
    <dbReference type="NCBI Taxonomy" id="2509675"/>
    <lineage>
        <taxon>Bacteria</taxon>
        <taxon>Bacillati</taxon>
        <taxon>Chloroflexota</taxon>
        <taxon>Ktedonobacteria</taxon>
        <taxon>Ktedonobacterales</taxon>
        <taxon>Ktedonosporobacteraceae</taxon>
        <taxon>Ktedonosporobacter</taxon>
    </lineage>
</organism>